<keyword evidence="12" id="KW-1185">Reference proteome</keyword>
<dbReference type="PIRSF" id="PIRSF019663">
    <property type="entry name" value="Legumain"/>
    <property type="match status" value="1"/>
</dbReference>
<evidence type="ECO:0000256" key="6">
    <source>
        <dbReference type="ARBA" id="ARBA00022801"/>
    </source>
</evidence>
<name>A0AAE1KHI2_PETCI</name>
<evidence type="ECO:0000259" key="10">
    <source>
        <dbReference type="Pfam" id="PF20985"/>
    </source>
</evidence>
<organism evidence="11 12">
    <name type="scientific">Petrolisthes cinctipes</name>
    <name type="common">Flat porcelain crab</name>
    <dbReference type="NCBI Taxonomy" id="88211"/>
    <lineage>
        <taxon>Eukaryota</taxon>
        <taxon>Metazoa</taxon>
        <taxon>Ecdysozoa</taxon>
        <taxon>Arthropoda</taxon>
        <taxon>Crustacea</taxon>
        <taxon>Multicrustacea</taxon>
        <taxon>Malacostraca</taxon>
        <taxon>Eumalacostraca</taxon>
        <taxon>Eucarida</taxon>
        <taxon>Decapoda</taxon>
        <taxon>Pleocyemata</taxon>
        <taxon>Anomura</taxon>
        <taxon>Galatheoidea</taxon>
        <taxon>Porcellanidae</taxon>
        <taxon>Petrolisthes</taxon>
    </lineage>
</organism>
<reference evidence="11" key="1">
    <citation type="submission" date="2023-10" db="EMBL/GenBank/DDBJ databases">
        <title>Genome assemblies of two species of porcelain crab, Petrolisthes cinctipes and Petrolisthes manimaculis (Anomura: Porcellanidae).</title>
        <authorList>
            <person name="Angst P."/>
        </authorList>
    </citation>
    <scope>NUCLEOTIDE SEQUENCE</scope>
    <source>
        <strain evidence="11">PB745_01</strain>
        <tissue evidence="11">Gill</tissue>
    </source>
</reference>
<keyword evidence="5 9" id="KW-0732">Signal</keyword>
<evidence type="ECO:0000313" key="11">
    <source>
        <dbReference type="EMBL" id="KAK3875526.1"/>
    </source>
</evidence>
<dbReference type="FunFam" id="3.40.50.1460:FF:000006">
    <property type="entry name" value="Legumain"/>
    <property type="match status" value="1"/>
</dbReference>
<proteinExistence type="inferred from homology"/>
<evidence type="ECO:0000256" key="1">
    <source>
        <dbReference type="ARBA" id="ARBA00000810"/>
    </source>
</evidence>
<evidence type="ECO:0000256" key="2">
    <source>
        <dbReference type="ARBA" id="ARBA00009941"/>
    </source>
</evidence>
<dbReference type="CDD" id="cd21115">
    <property type="entry name" value="legumain_C"/>
    <property type="match status" value="1"/>
</dbReference>
<dbReference type="GO" id="GO:0005773">
    <property type="term" value="C:vacuole"/>
    <property type="evidence" value="ECO:0007669"/>
    <property type="project" value="GOC"/>
</dbReference>
<feature type="signal peptide" evidence="9">
    <location>
        <begin position="1"/>
        <end position="18"/>
    </location>
</feature>
<dbReference type="Pfam" id="PF01650">
    <property type="entry name" value="Peptidase_C13"/>
    <property type="match status" value="1"/>
</dbReference>
<comment type="similarity">
    <text evidence="2">Belongs to the peptidase C13 family.</text>
</comment>
<dbReference type="GO" id="GO:0004197">
    <property type="term" value="F:cysteine-type endopeptidase activity"/>
    <property type="evidence" value="ECO:0007669"/>
    <property type="project" value="UniProtKB-EC"/>
</dbReference>
<comment type="catalytic activity">
    <reaction evidence="1">
        <text>Hydrolysis of proteins and small molecule substrates at -Asn-|-Xaa- bonds.</text>
        <dbReference type="EC" id="3.4.22.34"/>
    </reaction>
</comment>
<keyword evidence="7" id="KW-0788">Thiol protease</keyword>
<feature type="domain" description="Legumain prodomain" evidence="10">
    <location>
        <begin position="345"/>
        <end position="439"/>
    </location>
</feature>
<accession>A0AAE1KHI2</accession>
<gene>
    <name evidence="11" type="ORF">Pcinc_019605</name>
</gene>
<evidence type="ECO:0000256" key="8">
    <source>
        <dbReference type="PIRSR" id="PIRSR019663-1"/>
    </source>
</evidence>
<dbReference type="InterPro" id="IPR001096">
    <property type="entry name" value="Peptidase_C13"/>
</dbReference>
<feature type="active site" description="Nucleophile" evidence="8">
    <location>
        <position position="196"/>
    </location>
</feature>
<evidence type="ECO:0000256" key="9">
    <source>
        <dbReference type="SAM" id="SignalP"/>
    </source>
</evidence>
<dbReference type="GO" id="GO:0051603">
    <property type="term" value="P:proteolysis involved in protein catabolic process"/>
    <property type="evidence" value="ECO:0007669"/>
    <property type="project" value="TreeGrafter"/>
</dbReference>
<dbReference type="Gene3D" id="3.40.50.1460">
    <property type="match status" value="1"/>
</dbReference>
<keyword evidence="4" id="KW-0645">Protease</keyword>
<keyword evidence="6" id="KW-0378">Hydrolase</keyword>
<dbReference type="AlphaFoldDB" id="A0AAE1KHI2"/>
<evidence type="ECO:0000256" key="5">
    <source>
        <dbReference type="ARBA" id="ARBA00022729"/>
    </source>
</evidence>
<sequence length="448" mass="49791">MDVRLVCVVAAVVALCGGCGETAVVGARDQEDEGQLWAVLVAGSTGWFNYRHQADVCHAYQILRQHGVPDDHIIVMMMDDIVNSLMNPKPGKLMNRPDGPDVYQGVPKDYTGDDVTPENFLKVLAGDTEGLMGVGSGKVLGSGPNDRVFINLVDHGGPGIFGFPKTFLHARAFVSALTKMHRNKQYKEMTIYLESCNSGSMFKTLPNDIEVYGVSASNATQTSSACYWEEKMQTFLGDVFSVKWMEDTDRENVGQETLETQFFLVRNETNTSIVTQWGQKSLDDLKVGDFLGDGNVVGGNTEPMERFDDACLKSAVSSVDVPVKILEHLVQATVAQPEQYYWLQQLHHLHLNRSLVTQRMLDITRAVTKDEMVAQNMIKDQHHHINHHHCFERSTDTFNRICFNFGMNPYALTVVNAIVNLCEHGYTADEFITAATTVCRDGTITGIN</sequence>
<protein>
    <recommendedName>
        <fullName evidence="3">legumain</fullName>
        <ecNumber evidence="3">3.4.22.34</ecNumber>
    </recommendedName>
</protein>
<dbReference type="InterPro" id="IPR048501">
    <property type="entry name" value="Legum_prodom"/>
</dbReference>
<dbReference type="PANTHER" id="PTHR12000">
    <property type="entry name" value="HEMOGLOBINASE FAMILY MEMBER"/>
    <property type="match status" value="1"/>
</dbReference>
<dbReference type="PANTHER" id="PTHR12000:SF42">
    <property type="entry name" value="LEGUMAIN"/>
    <property type="match status" value="1"/>
</dbReference>
<evidence type="ECO:0000256" key="7">
    <source>
        <dbReference type="ARBA" id="ARBA00022807"/>
    </source>
</evidence>
<evidence type="ECO:0000256" key="3">
    <source>
        <dbReference type="ARBA" id="ARBA00012628"/>
    </source>
</evidence>
<dbReference type="PRINTS" id="PR00776">
    <property type="entry name" value="HEMOGLOBNASE"/>
</dbReference>
<dbReference type="Proteomes" id="UP001286313">
    <property type="component" value="Unassembled WGS sequence"/>
</dbReference>
<dbReference type="Gene3D" id="1.10.132.130">
    <property type="match status" value="1"/>
</dbReference>
<feature type="active site" evidence="8">
    <location>
        <position position="155"/>
    </location>
</feature>
<dbReference type="Pfam" id="PF20985">
    <property type="entry name" value="Legum_prodom"/>
    <property type="match status" value="1"/>
</dbReference>
<comment type="caution">
    <text evidence="11">The sequence shown here is derived from an EMBL/GenBank/DDBJ whole genome shotgun (WGS) entry which is preliminary data.</text>
</comment>
<dbReference type="GO" id="GO:0006624">
    <property type="term" value="P:vacuolar protein processing"/>
    <property type="evidence" value="ECO:0007669"/>
    <property type="project" value="TreeGrafter"/>
</dbReference>
<feature type="chain" id="PRO_5042067073" description="legumain" evidence="9">
    <location>
        <begin position="19"/>
        <end position="448"/>
    </location>
</feature>
<evidence type="ECO:0000313" key="12">
    <source>
        <dbReference type="Proteomes" id="UP001286313"/>
    </source>
</evidence>
<evidence type="ECO:0000256" key="4">
    <source>
        <dbReference type="ARBA" id="ARBA00022670"/>
    </source>
</evidence>
<dbReference type="EC" id="3.4.22.34" evidence="3"/>
<dbReference type="InterPro" id="IPR046427">
    <property type="entry name" value="Legumain_prodom_sf"/>
</dbReference>
<dbReference type="EMBL" id="JAWQEG010001954">
    <property type="protein sequence ID" value="KAK3875526.1"/>
    <property type="molecule type" value="Genomic_DNA"/>
</dbReference>